<dbReference type="PANTHER" id="PTHR30087">
    <property type="entry name" value="INNER MEMBRANE PROTEIN"/>
    <property type="match status" value="1"/>
</dbReference>
<evidence type="ECO:0000313" key="2">
    <source>
        <dbReference type="Proteomes" id="UP000267400"/>
    </source>
</evidence>
<reference evidence="1 2" key="1">
    <citation type="submission" date="2018-12" db="EMBL/GenBank/DDBJ databases">
        <authorList>
            <person name="Yu L."/>
        </authorList>
    </citation>
    <scope>NUCLEOTIDE SEQUENCE [LARGE SCALE GENOMIC DNA]</scope>
    <source>
        <strain evidence="1 2">11S</strain>
    </source>
</reference>
<evidence type="ECO:0000313" key="1">
    <source>
        <dbReference type="EMBL" id="RTR05254.1"/>
    </source>
</evidence>
<dbReference type="OrthoDB" id="495783at2"/>
<dbReference type="AlphaFoldDB" id="A0A431V4F8"/>
<dbReference type="RefSeq" id="WP_126482304.1">
    <property type="nucleotide sequence ID" value="NZ_RXNS01000005.1"/>
</dbReference>
<proteinExistence type="predicted"/>
<accession>A0A431V4F8</accession>
<dbReference type="Pfam" id="PF04463">
    <property type="entry name" value="2-thiour_desulf"/>
    <property type="match status" value="1"/>
</dbReference>
<sequence>MHKILTSACLLGQPVRYDGRAKPQDSAILARWRREGRLVAVCPEVQAGLATPRAPAEIQGGGGVEVLDGDARVVTVDGWDVTPAFLRGARLALDLCRAHDVRYALLTETSPSCGSGEIHDGRFAGRRAAGAGVTTALLERHGVRVFPQHQIESLAEALAAGERARA</sequence>
<gene>
    <name evidence="1" type="ORF">EKG36_06620</name>
</gene>
<dbReference type="PANTHER" id="PTHR30087:SF1">
    <property type="entry name" value="HYPOTHETICAL CYTOSOLIC PROTEIN"/>
    <property type="match status" value="1"/>
</dbReference>
<protein>
    <submittedName>
        <fullName evidence="1">DUF523 domain-containing protein</fullName>
    </submittedName>
</protein>
<dbReference type="Proteomes" id="UP000267400">
    <property type="component" value="Unassembled WGS sequence"/>
</dbReference>
<dbReference type="EMBL" id="RXNS01000005">
    <property type="protein sequence ID" value="RTR05254.1"/>
    <property type="molecule type" value="Genomic_DNA"/>
</dbReference>
<name>A0A431V4F8_9GAMM</name>
<organism evidence="1 2">
    <name type="scientific">Halomonas nitroreducens</name>
    <dbReference type="NCBI Taxonomy" id="447425"/>
    <lineage>
        <taxon>Bacteria</taxon>
        <taxon>Pseudomonadati</taxon>
        <taxon>Pseudomonadota</taxon>
        <taxon>Gammaproteobacteria</taxon>
        <taxon>Oceanospirillales</taxon>
        <taxon>Halomonadaceae</taxon>
        <taxon>Halomonas</taxon>
    </lineage>
</organism>
<keyword evidence="2" id="KW-1185">Reference proteome</keyword>
<dbReference type="InterPro" id="IPR007553">
    <property type="entry name" value="2-thiour_desulf"/>
</dbReference>
<comment type="caution">
    <text evidence="1">The sequence shown here is derived from an EMBL/GenBank/DDBJ whole genome shotgun (WGS) entry which is preliminary data.</text>
</comment>